<protein>
    <submittedName>
        <fullName evidence="2">(2Fe-2S)-binding protein</fullName>
    </submittedName>
</protein>
<organism evidence="2 3">
    <name type="scientific">Clostridium chauvoei</name>
    <dbReference type="NCBI Taxonomy" id="46867"/>
    <lineage>
        <taxon>Bacteria</taxon>
        <taxon>Bacillati</taxon>
        <taxon>Bacillota</taxon>
        <taxon>Clostridia</taxon>
        <taxon>Eubacteriales</taxon>
        <taxon>Clostridiaceae</taxon>
        <taxon>Clostridium</taxon>
    </lineage>
</organism>
<dbReference type="AlphaFoldDB" id="A0ABD4RHX2"/>
<comment type="caution">
    <text evidence="2">The sequence shown here is derived from an EMBL/GenBank/DDBJ whole genome shotgun (WGS) entry which is preliminary data.</text>
</comment>
<proteinExistence type="predicted"/>
<dbReference type="InterPro" id="IPR007419">
    <property type="entry name" value="BFD-like_2Fe2S-bd_dom"/>
</dbReference>
<evidence type="ECO:0000313" key="3">
    <source>
        <dbReference type="Proteomes" id="UP000775179"/>
    </source>
</evidence>
<name>A0ABD4RHX2_9CLOT</name>
<evidence type="ECO:0000313" key="2">
    <source>
        <dbReference type="EMBL" id="MBX7291062.1"/>
    </source>
</evidence>
<dbReference type="Proteomes" id="UP000775179">
    <property type="component" value="Unassembled WGS sequence"/>
</dbReference>
<dbReference type="InterPro" id="IPR041854">
    <property type="entry name" value="BFD-like_2Fe2S-bd_dom_sf"/>
</dbReference>
<reference evidence="2 3" key="1">
    <citation type="submission" date="2021-08" db="EMBL/GenBank/DDBJ databases">
        <title>Genome sequence analysis of Clostridium chauvoei strains of European origin and evaluation of typing options for outbreak investigations.</title>
        <authorList>
            <person name="Abdel-Glil M."/>
            <person name="Thomas P."/>
            <person name="Seyboldt C."/>
        </authorList>
    </citation>
    <scope>NUCLEOTIDE SEQUENCE [LARGE SCALE GENOMIC DNA]</scope>
    <source>
        <strain evidence="2 3">S0260-09</strain>
    </source>
</reference>
<evidence type="ECO:0000259" key="1">
    <source>
        <dbReference type="Pfam" id="PF04324"/>
    </source>
</evidence>
<dbReference type="KEGG" id="cchv:BTM20_10305"/>
<gene>
    <name evidence="2" type="ORF">K4H94_08500</name>
</gene>
<sequence length="57" mass="6261">MSKVCLCKGIEEEEIVKAIKEGAITFEEVREKTGAGSGFCKAGRCKAKIEELIQENK</sequence>
<dbReference type="Pfam" id="PF04324">
    <property type="entry name" value="Fer2_BFD"/>
    <property type="match status" value="1"/>
</dbReference>
<accession>A0ABD4RHX2</accession>
<dbReference type="RefSeq" id="WP_021876258.1">
    <property type="nucleotide sequence ID" value="NZ_CP018624.1"/>
</dbReference>
<dbReference type="Gene3D" id="1.10.10.1100">
    <property type="entry name" value="BFD-like [2Fe-2S]-binding domain"/>
    <property type="match status" value="1"/>
</dbReference>
<feature type="domain" description="BFD-like [2Fe-2S]-binding" evidence="1">
    <location>
        <begin position="4"/>
        <end position="55"/>
    </location>
</feature>
<dbReference type="GeneID" id="66302262"/>
<dbReference type="EMBL" id="JAIFTX010000016">
    <property type="protein sequence ID" value="MBX7291062.1"/>
    <property type="molecule type" value="Genomic_DNA"/>
</dbReference>